<dbReference type="EMBL" id="JAGGNH010000008">
    <property type="protein sequence ID" value="KAJ0966386.1"/>
    <property type="molecule type" value="Genomic_DNA"/>
</dbReference>
<evidence type="ECO:0000313" key="1">
    <source>
        <dbReference type="EMBL" id="KAJ0966386.1"/>
    </source>
</evidence>
<dbReference type="Proteomes" id="UP001085076">
    <property type="component" value="Miscellaneous, Linkage group lg08"/>
</dbReference>
<dbReference type="OrthoDB" id="1921202at2759"/>
<name>A0A9D5C463_9LILI</name>
<reference evidence="1" key="1">
    <citation type="submission" date="2021-03" db="EMBL/GenBank/DDBJ databases">
        <authorList>
            <person name="Li Z."/>
            <person name="Yang C."/>
        </authorList>
    </citation>
    <scope>NUCLEOTIDE SEQUENCE</scope>
    <source>
        <strain evidence="1">Dzin_1.0</strain>
        <tissue evidence="1">Leaf</tissue>
    </source>
</reference>
<dbReference type="PANTHER" id="PTHR33401">
    <property type="entry name" value="LIGHT-HARVESTING COMPLEX-LIKE PROTEIN OHP2, CHLOROPLASTIC"/>
    <property type="match status" value="1"/>
</dbReference>
<keyword evidence="2" id="KW-1185">Reference proteome</keyword>
<proteinExistence type="predicted"/>
<dbReference type="PANTHER" id="PTHR33401:SF19">
    <property type="entry name" value="(RAPE) HYPOTHETICAL PROTEIN"/>
    <property type="match status" value="1"/>
</dbReference>
<reference evidence="1" key="2">
    <citation type="journal article" date="2022" name="Hortic Res">
        <title>The genome of Dioscorea zingiberensis sheds light on the biosynthesis, origin and evolution of the medicinally important diosgenin saponins.</title>
        <authorList>
            <person name="Li Y."/>
            <person name="Tan C."/>
            <person name="Li Z."/>
            <person name="Guo J."/>
            <person name="Li S."/>
            <person name="Chen X."/>
            <person name="Wang C."/>
            <person name="Dai X."/>
            <person name="Yang H."/>
            <person name="Song W."/>
            <person name="Hou L."/>
            <person name="Xu J."/>
            <person name="Tong Z."/>
            <person name="Xu A."/>
            <person name="Yuan X."/>
            <person name="Wang W."/>
            <person name="Yang Q."/>
            <person name="Chen L."/>
            <person name="Sun Z."/>
            <person name="Wang K."/>
            <person name="Pan B."/>
            <person name="Chen J."/>
            <person name="Bao Y."/>
            <person name="Liu F."/>
            <person name="Qi X."/>
            <person name="Gang D.R."/>
            <person name="Wen J."/>
            <person name="Li J."/>
        </authorList>
    </citation>
    <scope>NUCLEOTIDE SEQUENCE</scope>
    <source>
        <strain evidence="1">Dzin_1.0</strain>
    </source>
</reference>
<dbReference type="AlphaFoldDB" id="A0A9D5C463"/>
<evidence type="ECO:0000313" key="2">
    <source>
        <dbReference type="Proteomes" id="UP001085076"/>
    </source>
</evidence>
<comment type="caution">
    <text evidence="1">The sequence shown here is derived from an EMBL/GenBank/DDBJ whole genome shotgun (WGS) entry which is preliminary data.</text>
</comment>
<protein>
    <submittedName>
        <fullName evidence="1">Uncharacterized protein</fullName>
    </submittedName>
</protein>
<organism evidence="1 2">
    <name type="scientific">Dioscorea zingiberensis</name>
    <dbReference type="NCBI Taxonomy" id="325984"/>
    <lineage>
        <taxon>Eukaryota</taxon>
        <taxon>Viridiplantae</taxon>
        <taxon>Streptophyta</taxon>
        <taxon>Embryophyta</taxon>
        <taxon>Tracheophyta</taxon>
        <taxon>Spermatophyta</taxon>
        <taxon>Magnoliopsida</taxon>
        <taxon>Liliopsida</taxon>
        <taxon>Dioscoreales</taxon>
        <taxon>Dioscoreaceae</taxon>
        <taxon>Dioscorea</taxon>
    </lineage>
</organism>
<sequence length="120" mass="13422">MRVSFWDFLHCPLICSSKSSFEQCSPQPVGLEEAQVAVHVEEKLSDDERIGVGKGVGVLRRSSLKKPSLDLDSEDSGKGGVKWMDFMGKELVEIREFERNDSWDSDNEGDNNPSCICVIQ</sequence>
<accession>A0A9D5C463</accession>
<gene>
    <name evidence="1" type="ORF">J5N97_027524</name>
</gene>